<sequence length="392" mass="42873">MRAAGRDGYTFVEVLVALVVFSVTMTLISASFARIVTGSKAIGKSTETDIGGMIGLELLRTDLELAGFGLPYSGTKGLNYVEAEEGLQLVTSCPGGCPDARPGNYNDAPHLDAPTPYRIGDNVGYNGSDYLVLKGTALGASAVCRSWCYLTYSSVTRPSRVEPELKNGGKDRVIVLKNEVVSGRPTRVLVTSGTNFTVPFQLPFPSEFSPRERTDHYLVYGVAPKDSAGGLLSFPFNRSDYFINRKVDKMSAFCSPGTGTLYKAVINHQGSPTKYPILDCAGDLQAVLYFDTNADGKVDYHPKPGDALLNAQTLREELREIRVYILAQQGKKDPSYSFPVEDPARVIVVGDPELPDDAGQVWSERALKQTFGPEWRNYRWKVYAISVLPKNL</sequence>
<keyword evidence="1" id="KW-0472">Membrane</keyword>
<accession>A0ABX8JHB3</accession>
<proteinExistence type="predicted"/>
<evidence type="ECO:0000256" key="1">
    <source>
        <dbReference type="SAM" id="Phobius"/>
    </source>
</evidence>
<keyword evidence="3" id="KW-1185">Reference proteome</keyword>
<dbReference type="Proteomes" id="UP000683493">
    <property type="component" value="Chromosome"/>
</dbReference>
<gene>
    <name evidence="2" type="ORF">KP005_11660</name>
</gene>
<feature type="transmembrane region" description="Helical" evidence="1">
    <location>
        <begin position="12"/>
        <end position="33"/>
    </location>
</feature>
<evidence type="ECO:0000313" key="3">
    <source>
        <dbReference type="Proteomes" id="UP000683493"/>
    </source>
</evidence>
<reference evidence="2 3" key="1">
    <citation type="submission" date="2021-06" db="EMBL/GenBank/DDBJ databases">
        <title>Gemonas diversity in paddy soil.</title>
        <authorList>
            <person name="Liu G."/>
        </authorList>
    </citation>
    <scope>NUCLEOTIDE SEQUENCE [LARGE SCALE GENOMIC DNA]</scope>
    <source>
        <strain evidence="2 3">RG29</strain>
    </source>
</reference>
<dbReference type="Pfam" id="PF07963">
    <property type="entry name" value="N_methyl"/>
    <property type="match status" value="1"/>
</dbReference>
<protein>
    <submittedName>
        <fullName evidence="2">Prepilin-type N-terminal cleavage/methylation domain-containing protein</fullName>
    </submittedName>
</protein>
<dbReference type="EMBL" id="CP076724">
    <property type="protein sequence ID" value="QWV96039.1"/>
    <property type="molecule type" value="Genomic_DNA"/>
</dbReference>
<name>A0ABX8JHB3_9BACT</name>
<keyword evidence="1" id="KW-0812">Transmembrane</keyword>
<evidence type="ECO:0000313" key="2">
    <source>
        <dbReference type="EMBL" id="QWV96039.1"/>
    </source>
</evidence>
<organism evidence="2 3">
    <name type="scientific">Geomonas diazotrophica</name>
    <dbReference type="NCBI Taxonomy" id="2843197"/>
    <lineage>
        <taxon>Bacteria</taxon>
        <taxon>Pseudomonadati</taxon>
        <taxon>Thermodesulfobacteriota</taxon>
        <taxon>Desulfuromonadia</taxon>
        <taxon>Geobacterales</taxon>
        <taxon>Geobacteraceae</taxon>
        <taxon>Geomonas</taxon>
    </lineage>
</organism>
<dbReference type="NCBIfam" id="TIGR02532">
    <property type="entry name" value="IV_pilin_GFxxxE"/>
    <property type="match status" value="1"/>
</dbReference>
<dbReference type="InterPro" id="IPR012902">
    <property type="entry name" value="N_methyl_site"/>
</dbReference>
<keyword evidence="1" id="KW-1133">Transmembrane helix</keyword>